<feature type="region of interest" description="Disordered" evidence="2">
    <location>
        <begin position="1"/>
        <end position="46"/>
    </location>
</feature>
<feature type="compositionally biased region" description="Low complexity" evidence="2">
    <location>
        <begin position="1"/>
        <end position="13"/>
    </location>
</feature>
<dbReference type="SFLD" id="SFLDG01129">
    <property type="entry name" value="C1.5:_HAD__Beta-PGM__Phosphata"/>
    <property type="match status" value="1"/>
</dbReference>
<accession>A4SAR9</accession>
<proteinExistence type="predicted"/>
<dbReference type="Gene3D" id="1.20.120.1600">
    <property type="match status" value="1"/>
</dbReference>
<dbReference type="KEGG" id="olu:OSTLU_18953"/>
<feature type="compositionally biased region" description="Low complexity" evidence="2">
    <location>
        <begin position="24"/>
        <end position="36"/>
    </location>
</feature>
<evidence type="ECO:0000313" key="4">
    <source>
        <dbReference type="Proteomes" id="UP000001568"/>
    </source>
</evidence>
<dbReference type="Gramene" id="ABP00800">
    <property type="protein sequence ID" value="ABP00800"/>
    <property type="gene ID" value="OSTLU_18953"/>
</dbReference>
<dbReference type="HOGENOM" id="CLU_856167_0_0_1"/>
<organism evidence="3 4">
    <name type="scientific">Ostreococcus lucimarinus (strain CCE9901)</name>
    <dbReference type="NCBI Taxonomy" id="436017"/>
    <lineage>
        <taxon>Eukaryota</taxon>
        <taxon>Viridiplantae</taxon>
        <taxon>Chlorophyta</taxon>
        <taxon>Mamiellophyceae</taxon>
        <taxon>Mamiellales</taxon>
        <taxon>Bathycoccaceae</taxon>
        <taxon>Ostreococcus</taxon>
    </lineage>
</organism>
<dbReference type="PANTHER" id="PTHR43316">
    <property type="entry name" value="HYDROLASE, HALOACID DELAHOGENASE-RELATED"/>
    <property type="match status" value="1"/>
</dbReference>
<gene>
    <name evidence="3" type="ORF">OSTLU_18953</name>
</gene>
<evidence type="ECO:0000313" key="3">
    <source>
        <dbReference type="EMBL" id="ABP00800.1"/>
    </source>
</evidence>
<dbReference type="Gene3D" id="3.40.50.1000">
    <property type="entry name" value="HAD superfamily/HAD-like"/>
    <property type="match status" value="1"/>
</dbReference>
<dbReference type="PANTHER" id="PTHR43316:SF8">
    <property type="entry name" value="HAD FAMILY HYDROLASE"/>
    <property type="match status" value="1"/>
</dbReference>
<dbReference type="GeneID" id="5006713"/>
<dbReference type="OMA" id="YHLAWIP"/>
<dbReference type="AlphaFoldDB" id="A4SAR9"/>
<keyword evidence="4" id="KW-1185">Reference proteome</keyword>
<dbReference type="Pfam" id="PF00702">
    <property type="entry name" value="Hydrolase"/>
    <property type="match status" value="1"/>
</dbReference>
<dbReference type="SFLD" id="SFLDS00003">
    <property type="entry name" value="Haloacid_Dehalogenase"/>
    <property type="match status" value="1"/>
</dbReference>
<dbReference type="OrthoDB" id="444127at2759"/>
<reference evidence="3 4" key="1">
    <citation type="journal article" date="2007" name="Proc. Natl. Acad. Sci. U.S.A.">
        <title>The tiny eukaryote Ostreococcus provides genomic insights into the paradox of plankton speciation.</title>
        <authorList>
            <person name="Palenik B."/>
            <person name="Grimwood J."/>
            <person name="Aerts A."/>
            <person name="Rouze P."/>
            <person name="Salamov A."/>
            <person name="Putnam N."/>
            <person name="Dupont C."/>
            <person name="Jorgensen R."/>
            <person name="Derelle E."/>
            <person name="Rombauts S."/>
            <person name="Zhou K."/>
            <person name="Otillar R."/>
            <person name="Merchant S.S."/>
            <person name="Podell S."/>
            <person name="Gaasterland T."/>
            <person name="Napoli C."/>
            <person name="Gendler K."/>
            <person name="Manuell A."/>
            <person name="Tai V."/>
            <person name="Vallon O."/>
            <person name="Piganeau G."/>
            <person name="Jancek S."/>
            <person name="Heijde M."/>
            <person name="Jabbari K."/>
            <person name="Bowler C."/>
            <person name="Lohr M."/>
            <person name="Robbens S."/>
            <person name="Werner G."/>
            <person name="Dubchak I."/>
            <person name="Pazour G.J."/>
            <person name="Ren Q."/>
            <person name="Paulsen I."/>
            <person name="Delwiche C."/>
            <person name="Schmutz J."/>
            <person name="Rokhsar D."/>
            <person name="Van de Peer Y."/>
            <person name="Moreau H."/>
            <person name="Grigoriev I.V."/>
        </authorList>
    </citation>
    <scope>NUCLEOTIDE SEQUENCE [LARGE SCALE GENOMIC DNA]</scope>
    <source>
        <strain evidence="3 4">CCE9901</strain>
    </source>
</reference>
<protein>
    <submittedName>
        <fullName evidence="3">Uncharacterized protein</fullName>
    </submittedName>
</protein>
<dbReference type="eggNOG" id="ENOG502S6G1">
    <property type="taxonomic scope" value="Eukaryota"/>
</dbReference>
<name>A4SAR9_OSTLU</name>
<dbReference type="Proteomes" id="UP000001568">
    <property type="component" value="Chromosome 20"/>
</dbReference>
<dbReference type="InterPro" id="IPR023214">
    <property type="entry name" value="HAD_sf"/>
</dbReference>
<keyword evidence="1" id="KW-0378">Hydrolase</keyword>
<dbReference type="InterPro" id="IPR051540">
    <property type="entry name" value="S-2-haloacid_dehalogenase"/>
</dbReference>
<dbReference type="GO" id="GO:0016787">
    <property type="term" value="F:hydrolase activity"/>
    <property type="evidence" value="ECO:0007669"/>
    <property type="project" value="UniProtKB-KW"/>
</dbReference>
<evidence type="ECO:0000256" key="2">
    <source>
        <dbReference type="SAM" id="MobiDB-lite"/>
    </source>
</evidence>
<dbReference type="RefSeq" id="XP_001422483.1">
    <property type="nucleotide sequence ID" value="XM_001422446.1"/>
</dbReference>
<dbReference type="InterPro" id="IPR036412">
    <property type="entry name" value="HAD-like_sf"/>
</dbReference>
<evidence type="ECO:0000256" key="1">
    <source>
        <dbReference type="ARBA" id="ARBA00022801"/>
    </source>
</evidence>
<sequence length="330" mass="35704">MATARIARVAPARADARARRARGARASSTAPSTPARATRRRAEAPRRDERLEVITFDLDDTLWPTTPVVNAANEALIEWCSARLGGRFPRTARVHATMKRIREQRECEAAARGTTAEPMSYAAIRIAGATRAAIECGIPESDAVATVARGYHLAWIPMRNAMARELVYPGAAEALRAIRERHPGVAVGSITNGFGSAAGAGLGEFFDFEISAEALIDEHMVHGEMARKPNAYPFQLAMGIAIADHGYSGDADSWTHVGDDVLNDCYCAKQFDFKTVHVCDPTTKPYESGGGAPYAEKSLRGGVEANSDAVVDGVISHVRELPELLDRWYV</sequence>
<dbReference type="EMBL" id="CP000600">
    <property type="protein sequence ID" value="ABP00800.1"/>
    <property type="molecule type" value="Genomic_DNA"/>
</dbReference>
<dbReference type="SUPFAM" id="SSF56784">
    <property type="entry name" value="HAD-like"/>
    <property type="match status" value="1"/>
</dbReference>